<dbReference type="SUPFAM" id="SSF54913">
    <property type="entry name" value="GlnB-like"/>
    <property type="match status" value="1"/>
</dbReference>
<dbReference type="OrthoDB" id="37622at2"/>
<dbReference type="EMBL" id="AP014648">
    <property type="protein sequence ID" value="BAQ17805.1"/>
    <property type="molecule type" value="Genomic_DNA"/>
</dbReference>
<dbReference type="PANTHER" id="PTHR23419">
    <property type="entry name" value="DIVALENT CATION TOLERANCE CUTA-RELATED"/>
    <property type="match status" value="1"/>
</dbReference>
<dbReference type="RefSeq" id="WP_045370014.1">
    <property type="nucleotide sequence ID" value="NZ_AP014648.1"/>
</dbReference>
<dbReference type="HOGENOM" id="CLU_098807_3_1_5"/>
<dbReference type="PANTHER" id="PTHR23419:SF8">
    <property type="entry name" value="FI09726P"/>
    <property type="match status" value="1"/>
</dbReference>
<dbReference type="AlphaFoldDB" id="A0A0A8K4G4"/>
<protein>
    <submittedName>
        <fullName evidence="2">Periplasmic divalent cation tolerance protein CutA</fullName>
    </submittedName>
</protein>
<evidence type="ECO:0000313" key="3">
    <source>
        <dbReference type="Proteomes" id="UP000031643"/>
    </source>
</evidence>
<dbReference type="InterPro" id="IPR011322">
    <property type="entry name" value="N-reg_PII-like_a/b"/>
</dbReference>
<gene>
    <name evidence="2" type="ORF">GL4_2368</name>
</gene>
<evidence type="ECO:0000313" key="2">
    <source>
        <dbReference type="EMBL" id="BAQ17805.1"/>
    </source>
</evidence>
<reference evidence="2 3" key="1">
    <citation type="submission" date="2014-09" db="EMBL/GenBank/DDBJ databases">
        <title>Genome sequencing of Methyloceanibacter caenitepidi Gela4.</title>
        <authorList>
            <person name="Takeuchi M."/>
            <person name="Susumu S."/>
            <person name="Kamagata Y."/>
            <person name="Oshima K."/>
            <person name="Hattori M."/>
            <person name="Iwasaki W."/>
        </authorList>
    </citation>
    <scope>NUCLEOTIDE SEQUENCE [LARGE SCALE GENOMIC DNA]</scope>
    <source>
        <strain evidence="2 3">Gela4</strain>
    </source>
</reference>
<dbReference type="Proteomes" id="UP000031643">
    <property type="component" value="Chromosome"/>
</dbReference>
<dbReference type="InterPro" id="IPR004323">
    <property type="entry name" value="Ion_tolerance_CutA"/>
</dbReference>
<dbReference type="GO" id="GO:0010038">
    <property type="term" value="P:response to metal ion"/>
    <property type="evidence" value="ECO:0007669"/>
    <property type="project" value="InterPro"/>
</dbReference>
<evidence type="ECO:0000256" key="1">
    <source>
        <dbReference type="ARBA" id="ARBA00010169"/>
    </source>
</evidence>
<dbReference type="Gene3D" id="3.30.70.120">
    <property type="match status" value="1"/>
</dbReference>
<dbReference type="STRING" id="1384459.GL4_2368"/>
<organism evidence="2 3">
    <name type="scientific">Methyloceanibacter caenitepidi</name>
    <dbReference type="NCBI Taxonomy" id="1384459"/>
    <lineage>
        <taxon>Bacteria</taxon>
        <taxon>Pseudomonadati</taxon>
        <taxon>Pseudomonadota</taxon>
        <taxon>Alphaproteobacteria</taxon>
        <taxon>Hyphomicrobiales</taxon>
        <taxon>Hyphomicrobiaceae</taxon>
        <taxon>Methyloceanibacter</taxon>
    </lineage>
</organism>
<dbReference type="GO" id="GO:0005507">
    <property type="term" value="F:copper ion binding"/>
    <property type="evidence" value="ECO:0007669"/>
    <property type="project" value="TreeGrafter"/>
</dbReference>
<name>A0A0A8K4G4_9HYPH</name>
<comment type="similarity">
    <text evidence="1">Belongs to the CutA family.</text>
</comment>
<dbReference type="InterPro" id="IPR015867">
    <property type="entry name" value="N-reg_PII/ATP_PRibTrfase_C"/>
</dbReference>
<sequence>MDDTDLPVLIYATFPSIDEAKNIGGALVDARLAACVNVFPGMVSIYEWEGARETAEEVAMIIKTRKGLTEQVMAEVKRLHPYDLPALLVLPTEGGSAEYCAWIVRETQGTNT</sequence>
<dbReference type="KEGG" id="mcg:GL4_2368"/>
<keyword evidence="3" id="KW-1185">Reference proteome</keyword>
<dbReference type="Pfam" id="PF03091">
    <property type="entry name" value="CutA1"/>
    <property type="match status" value="1"/>
</dbReference>
<proteinExistence type="inferred from homology"/>
<accession>A0A0A8K4G4</accession>